<sequence>MDIRKLKQEYPVLLDYMKQQGYGKVSIGGVQVRLKELFEQEGNYASYGDFYEKLLKRKGISKGDERSKYYRLSIRRIEAFDEYGHLPNRFAFIPTLQQKSSMNQLEGLFKTIIEHYKEVSLQTGKASSSIIVESNYAAAFFAYMQRRIYLGRCNRAFNSFLFL</sequence>
<protein>
    <submittedName>
        <fullName evidence="1">Uncharacterized protein</fullName>
    </submittedName>
</protein>
<gene>
    <name evidence="1" type="ORF">BVLFYP11_00079</name>
</gene>
<accession>A0A6N2QZA0</accession>
<evidence type="ECO:0000313" key="1">
    <source>
        <dbReference type="EMBL" id="VYS73369.1"/>
    </source>
</evidence>
<dbReference type="RefSeq" id="WP_217771529.1">
    <property type="nucleotide sequence ID" value="NZ_CACRTA010000001.1"/>
</dbReference>
<dbReference type="AlphaFoldDB" id="A0A6N2QZA0"/>
<proteinExistence type="predicted"/>
<name>A0A6N2QZA0_PHOVU</name>
<organism evidence="1">
    <name type="scientific">Phocaeicola vulgatus</name>
    <name type="common">Bacteroides vulgatus</name>
    <dbReference type="NCBI Taxonomy" id="821"/>
    <lineage>
        <taxon>Bacteria</taxon>
        <taxon>Pseudomonadati</taxon>
        <taxon>Bacteroidota</taxon>
        <taxon>Bacteroidia</taxon>
        <taxon>Bacteroidales</taxon>
        <taxon>Bacteroidaceae</taxon>
        <taxon>Phocaeicola</taxon>
    </lineage>
</organism>
<reference evidence="1" key="1">
    <citation type="submission" date="2019-11" db="EMBL/GenBank/DDBJ databases">
        <authorList>
            <person name="Feng L."/>
        </authorList>
    </citation>
    <scope>NUCLEOTIDE SEQUENCE</scope>
    <source>
        <strain evidence="1">BvulgatusLFYP11</strain>
    </source>
</reference>
<dbReference type="EMBL" id="CACRTA010000001">
    <property type="protein sequence ID" value="VYS73369.1"/>
    <property type="molecule type" value="Genomic_DNA"/>
</dbReference>